<protein>
    <recommendedName>
        <fullName evidence="1">Spindle assembly abnormal protein 6 N-terminal domain-containing protein</fullName>
    </recommendedName>
</protein>
<dbReference type="PANTHER" id="PTHR34230">
    <property type="entry name" value="ASSEMBLY ABNORMAL PROTEIN 6, PUTATIVE-RELATED"/>
    <property type="match status" value="1"/>
</dbReference>
<dbReference type="InParanoid" id="A2EXF1"/>
<reference evidence="2" key="1">
    <citation type="submission" date="2006-10" db="EMBL/GenBank/DDBJ databases">
        <authorList>
            <person name="Amadeo P."/>
            <person name="Zhao Q."/>
            <person name="Wortman J."/>
            <person name="Fraser-Liggett C."/>
            <person name="Carlton J."/>
        </authorList>
    </citation>
    <scope>NUCLEOTIDE SEQUENCE</scope>
    <source>
        <strain evidence="2">G3</strain>
    </source>
</reference>
<name>A2EXF1_TRIV3</name>
<dbReference type="AlphaFoldDB" id="A2EXF1"/>
<dbReference type="KEGG" id="tva:4760480"/>
<feature type="domain" description="Spindle assembly abnormal protein 6 N-terminal" evidence="1">
    <location>
        <begin position="23"/>
        <end position="144"/>
    </location>
</feature>
<dbReference type="VEuPathDB" id="TrichDB:TVAG_252920"/>
<sequence length="201" mass="23813">MFASMKKTEQTKKYRVPYGTFELFDADIPFTCQNGENKEVINFHLKMSKKRLLDTLKWLKFEITLDSDIFYLIESKFTAEDYDKLIQQSKTKANFEQFAYELLDILRNTTKNQKKYNVTFYPNEDGAKIIIQKLTDLQIIELLTPTFVKANNSDALTRGNNKIEALKQKLYAKESEIKQFFKEIKKKDAVMYDLYFKKLDI</sequence>
<dbReference type="EMBL" id="DS113529">
    <property type="protein sequence ID" value="EAY02641.1"/>
    <property type="molecule type" value="Genomic_DNA"/>
</dbReference>
<dbReference type="SMR" id="A2EXF1"/>
<evidence type="ECO:0000313" key="2">
    <source>
        <dbReference type="EMBL" id="EAY02641.1"/>
    </source>
</evidence>
<accession>A2EXF1</accession>
<dbReference type="Pfam" id="PF16531">
    <property type="entry name" value="SAS-6_N"/>
    <property type="match status" value="1"/>
</dbReference>
<dbReference type="Gene3D" id="2.170.210.20">
    <property type="entry name" value="Spindle assembly abnormal protein 6, N-terminal domain"/>
    <property type="match status" value="1"/>
</dbReference>
<evidence type="ECO:0000313" key="3">
    <source>
        <dbReference type="Proteomes" id="UP000001542"/>
    </source>
</evidence>
<gene>
    <name evidence="2" type="ORF">TVAG_252920</name>
</gene>
<evidence type="ECO:0000259" key="1">
    <source>
        <dbReference type="Pfam" id="PF16531"/>
    </source>
</evidence>
<dbReference type="RefSeq" id="XP_001314864.1">
    <property type="nucleotide sequence ID" value="XM_001314829.1"/>
</dbReference>
<dbReference type="InterPro" id="IPR032396">
    <property type="entry name" value="SAS-6_N"/>
</dbReference>
<keyword evidence="3" id="KW-1185">Reference proteome</keyword>
<organism evidence="2 3">
    <name type="scientific">Trichomonas vaginalis (strain ATCC PRA-98 / G3)</name>
    <dbReference type="NCBI Taxonomy" id="412133"/>
    <lineage>
        <taxon>Eukaryota</taxon>
        <taxon>Metamonada</taxon>
        <taxon>Parabasalia</taxon>
        <taxon>Trichomonadida</taxon>
        <taxon>Trichomonadidae</taxon>
        <taxon>Trichomonas</taxon>
    </lineage>
</organism>
<dbReference type="PANTHER" id="PTHR34230:SF2">
    <property type="entry name" value="SPINDLE ASSEMBLY ABNORMAL PROTEIN 6 N-TERMINAL DOMAIN-CONTAINING PROTEIN"/>
    <property type="match status" value="1"/>
</dbReference>
<dbReference type="InterPro" id="IPR038558">
    <property type="entry name" value="SAS-6_N_sf"/>
</dbReference>
<proteinExistence type="predicted"/>
<reference evidence="2" key="2">
    <citation type="journal article" date="2007" name="Science">
        <title>Draft genome sequence of the sexually transmitted pathogen Trichomonas vaginalis.</title>
        <authorList>
            <person name="Carlton J.M."/>
            <person name="Hirt R.P."/>
            <person name="Silva J.C."/>
            <person name="Delcher A.L."/>
            <person name="Schatz M."/>
            <person name="Zhao Q."/>
            <person name="Wortman J.R."/>
            <person name="Bidwell S.L."/>
            <person name="Alsmark U.C.M."/>
            <person name="Besteiro S."/>
            <person name="Sicheritz-Ponten T."/>
            <person name="Noel C.J."/>
            <person name="Dacks J.B."/>
            <person name="Foster P.G."/>
            <person name="Simillion C."/>
            <person name="Van de Peer Y."/>
            <person name="Miranda-Saavedra D."/>
            <person name="Barton G.J."/>
            <person name="Westrop G.D."/>
            <person name="Mueller S."/>
            <person name="Dessi D."/>
            <person name="Fiori P.L."/>
            <person name="Ren Q."/>
            <person name="Paulsen I."/>
            <person name="Zhang H."/>
            <person name="Bastida-Corcuera F.D."/>
            <person name="Simoes-Barbosa A."/>
            <person name="Brown M.T."/>
            <person name="Hayes R.D."/>
            <person name="Mukherjee M."/>
            <person name="Okumura C.Y."/>
            <person name="Schneider R."/>
            <person name="Smith A.J."/>
            <person name="Vanacova S."/>
            <person name="Villalvazo M."/>
            <person name="Haas B.J."/>
            <person name="Pertea M."/>
            <person name="Feldblyum T.V."/>
            <person name="Utterback T.R."/>
            <person name="Shu C.L."/>
            <person name="Osoegawa K."/>
            <person name="de Jong P.J."/>
            <person name="Hrdy I."/>
            <person name="Horvathova L."/>
            <person name="Zubacova Z."/>
            <person name="Dolezal P."/>
            <person name="Malik S.B."/>
            <person name="Logsdon J.M. Jr."/>
            <person name="Henze K."/>
            <person name="Gupta A."/>
            <person name="Wang C.C."/>
            <person name="Dunne R.L."/>
            <person name="Upcroft J.A."/>
            <person name="Upcroft P."/>
            <person name="White O."/>
            <person name="Salzberg S.L."/>
            <person name="Tang P."/>
            <person name="Chiu C.-H."/>
            <person name="Lee Y.-S."/>
            <person name="Embley T.M."/>
            <person name="Coombs G.H."/>
            <person name="Mottram J.C."/>
            <person name="Tachezy J."/>
            <person name="Fraser-Liggett C.M."/>
            <person name="Johnson P.J."/>
        </authorList>
    </citation>
    <scope>NUCLEOTIDE SEQUENCE [LARGE SCALE GENOMIC DNA]</scope>
    <source>
        <strain evidence="2">G3</strain>
    </source>
</reference>
<dbReference type="VEuPathDB" id="TrichDB:TVAGG3_0193410"/>
<dbReference type="Proteomes" id="UP000001542">
    <property type="component" value="Unassembled WGS sequence"/>
</dbReference>